<dbReference type="OMA" id="QFLNICD"/>
<dbReference type="Proteomes" id="UP000001950">
    <property type="component" value="Chromosome 4"/>
</dbReference>
<dbReference type="EMBL" id="CR940353">
    <property type="protein sequence ID" value="CAI76152.1"/>
    <property type="molecule type" value="Genomic_DNA"/>
</dbReference>
<dbReference type="KEGG" id="tan:TA08165"/>
<dbReference type="AlphaFoldDB" id="Q4UAJ9"/>
<evidence type="ECO:0000313" key="2">
    <source>
        <dbReference type="Proteomes" id="UP000001950"/>
    </source>
</evidence>
<organism evidence="1 2">
    <name type="scientific">Theileria annulata</name>
    <dbReference type="NCBI Taxonomy" id="5874"/>
    <lineage>
        <taxon>Eukaryota</taxon>
        <taxon>Sar</taxon>
        <taxon>Alveolata</taxon>
        <taxon>Apicomplexa</taxon>
        <taxon>Aconoidasida</taxon>
        <taxon>Piroplasmida</taxon>
        <taxon>Theileriidae</taxon>
        <taxon>Theileria</taxon>
    </lineage>
</organism>
<sequence length="268" mass="30412">MEEIKKAPIIYDTTFFNEMSKPIVRLPDLVPLTFNLQEDFVKKFPITSFTTDRDLESLKKEYLTIEGGIHQQTLPEISERFGVNIDFLGISVTVLGHTDTRDACCRLGAYVPIDLTKELRGIISYSAIWDLLQFLNICDPAQIELFYTNLSIKKIAKELNITLKLLYKFLDKLCIKLPFGINTRLNLTCLKYLELYTNHYKKKYLSTHESNEYTINGTTTKGIPNTEDISTLGPSTVTKGKGANSTAMECTTTNTITNESTNKSHINE</sequence>
<proteinExistence type="predicted"/>
<reference evidence="1 2" key="1">
    <citation type="journal article" date="2005" name="Science">
        <title>Genome of the host-cell transforming parasite Theileria annulata compared with T. parva.</title>
        <authorList>
            <person name="Pain A."/>
            <person name="Renauld H."/>
            <person name="Berriman M."/>
            <person name="Murphy L."/>
            <person name="Yeats C.A."/>
            <person name="Weir W."/>
            <person name="Kerhornou A."/>
            <person name="Aslett M."/>
            <person name="Bishop R."/>
            <person name="Bouchier C."/>
            <person name="Cochet M."/>
            <person name="Coulson R.M.R."/>
            <person name="Cronin A."/>
            <person name="de Villiers E.P."/>
            <person name="Fraser A."/>
            <person name="Fosker N."/>
            <person name="Gardner M."/>
            <person name="Goble A."/>
            <person name="Griffiths-Jones S."/>
            <person name="Harris D.E."/>
            <person name="Katzer F."/>
            <person name="Larke N."/>
            <person name="Lord A."/>
            <person name="Maser P."/>
            <person name="McKellar S."/>
            <person name="Mooney P."/>
            <person name="Morton F."/>
            <person name="Nene V."/>
            <person name="O'Neil S."/>
            <person name="Price C."/>
            <person name="Quail M.A."/>
            <person name="Rabbinowitsch E."/>
            <person name="Rawlings N.D."/>
            <person name="Rutter S."/>
            <person name="Saunders D."/>
            <person name="Seeger K."/>
            <person name="Shah T."/>
            <person name="Squares R."/>
            <person name="Squares S."/>
            <person name="Tivey A."/>
            <person name="Walker A.R."/>
            <person name="Woodward J."/>
            <person name="Dobbelaere D.A.E."/>
            <person name="Langsley G."/>
            <person name="Rajandream M.A."/>
            <person name="McKeever D."/>
            <person name="Shiels B."/>
            <person name="Tait A."/>
            <person name="Barrell B.G."/>
            <person name="Hall N."/>
        </authorList>
    </citation>
    <scope>NUCLEOTIDE SEQUENCE [LARGE SCALE GENOMIC DNA]</scope>
    <source>
        <strain evidence="2">Ankara</strain>
    </source>
</reference>
<dbReference type="RefSeq" id="XP_952778.1">
    <property type="nucleotide sequence ID" value="XM_947685.1"/>
</dbReference>
<dbReference type="eggNOG" id="ENOG502SBV0">
    <property type="taxonomic scope" value="Eukaryota"/>
</dbReference>
<accession>Q4UAJ9</accession>
<dbReference type="STRING" id="5874.Q4UAJ9"/>
<protein>
    <submittedName>
        <fullName evidence="1">Uncharacterized protein</fullName>
    </submittedName>
</protein>
<dbReference type="GeneID" id="3863007"/>
<dbReference type="VEuPathDB" id="PiroplasmaDB:TA08165"/>
<evidence type="ECO:0000313" key="1">
    <source>
        <dbReference type="EMBL" id="CAI76152.1"/>
    </source>
</evidence>
<dbReference type="InParanoid" id="Q4UAJ9"/>
<name>Q4UAJ9_THEAN</name>
<keyword evidence="2" id="KW-1185">Reference proteome</keyword>
<dbReference type="OrthoDB" id="361763at2759"/>
<gene>
    <name evidence="1" type="ORF">TA08165</name>
</gene>